<comment type="caution">
    <text evidence="3">The sequence shown here is derived from an EMBL/GenBank/DDBJ whole genome shotgun (WGS) entry which is preliminary data.</text>
</comment>
<dbReference type="InterPro" id="IPR007842">
    <property type="entry name" value="HEPN_dom"/>
</dbReference>
<dbReference type="EMBL" id="QMCH01000003">
    <property type="protein sequence ID" value="RAZ42365.1"/>
    <property type="molecule type" value="Genomic_DNA"/>
</dbReference>
<proteinExistence type="inferred from homology"/>
<dbReference type="PANTHER" id="PTHR36565">
    <property type="entry name" value="UPF0332 PROTEIN TM_1000"/>
    <property type="match status" value="1"/>
</dbReference>
<evidence type="ECO:0000313" key="3">
    <source>
        <dbReference type="EMBL" id="RAZ42365.1"/>
    </source>
</evidence>
<dbReference type="InterPro" id="IPR052226">
    <property type="entry name" value="UPF0332_toxin"/>
</dbReference>
<dbReference type="RefSeq" id="WP_112238310.1">
    <property type="nucleotide sequence ID" value="NZ_QMCH01000003.1"/>
</dbReference>
<organism evidence="3 4">
    <name type="scientific">Polynucleobacter paneuropaeus</name>
    <dbReference type="NCBI Taxonomy" id="2527775"/>
    <lineage>
        <taxon>Bacteria</taxon>
        <taxon>Pseudomonadati</taxon>
        <taxon>Pseudomonadota</taxon>
        <taxon>Betaproteobacteria</taxon>
        <taxon>Burkholderiales</taxon>
        <taxon>Burkholderiaceae</taxon>
        <taxon>Polynucleobacter</taxon>
    </lineage>
</organism>
<keyword evidence="4" id="KW-1185">Reference proteome</keyword>
<dbReference type="GO" id="GO:0003677">
    <property type="term" value="F:DNA binding"/>
    <property type="evidence" value="ECO:0007669"/>
    <property type="project" value="UniProtKB-KW"/>
</dbReference>
<comment type="similarity">
    <text evidence="1">Belongs to the UPF0332 family.</text>
</comment>
<sequence length="126" mass="13581">MKAKELFTKAQTAATSARILLDAGDVDGACNRAYYAMFDAARAALLACGIDESIVNTKTHSGLISKFSLELVKSGQVSVELGKSLNKVEDLRLMADYKGNAILEEDASWAVNQAEIFVKTLLTTFS</sequence>
<dbReference type="PANTHER" id="PTHR36565:SF1">
    <property type="entry name" value="UPF0332 PROTEIN TM_1000"/>
    <property type="match status" value="1"/>
</dbReference>
<keyword evidence="3" id="KW-0238">DNA-binding</keyword>
<evidence type="ECO:0000259" key="2">
    <source>
        <dbReference type="Pfam" id="PF05168"/>
    </source>
</evidence>
<dbReference type="Proteomes" id="UP000251072">
    <property type="component" value="Unassembled WGS sequence"/>
</dbReference>
<protein>
    <submittedName>
        <fullName evidence="3">DNA-binding protein</fullName>
    </submittedName>
</protein>
<name>A0ABX9F9T1_9BURK</name>
<evidence type="ECO:0000313" key="4">
    <source>
        <dbReference type="Proteomes" id="UP000251072"/>
    </source>
</evidence>
<evidence type="ECO:0000256" key="1">
    <source>
        <dbReference type="ARBA" id="ARBA00038248"/>
    </source>
</evidence>
<reference evidence="3 4" key="1">
    <citation type="submission" date="2018-06" db="EMBL/GenBank/DDBJ databases">
        <title>Genome of strain Polynucleobacter sp. FUKU-NW-11.</title>
        <authorList>
            <person name="Hahn M.W."/>
        </authorList>
    </citation>
    <scope>NUCLEOTIDE SEQUENCE [LARGE SCALE GENOMIC DNA]</scope>
    <source>
        <strain evidence="4">FUKU-NW11</strain>
    </source>
</reference>
<gene>
    <name evidence="3" type="ORF">DP176_07430</name>
</gene>
<dbReference type="Pfam" id="PF05168">
    <property type="entry name" value="HEPN"/>
    <property type="match status" value="1"/>
</dbReference>
<dbReference type="Gene3D" id="1.20.120.330">
    <property type="entry name" value="Nucleotidyltransferases domain 2"/>
    <property type="match status" value="1"/>
</dbReference>
<accession>A0ABX9F9T1</accession>
<feature type="domain" description="HEPN" evidence="2">
    <location>
        <begin position="3"/>
        <end position="120"/>
    </location>
</feature>